<accession>A0A9P7JWF4</accession>
<feature type="compositionally biased region" description="Acidic residues" evidence="1">
    <location>
        <begin position="402"/>
        <end position="422"/>
    </location>
</feature>
<feature type="region of interest" description="Disordered" evidence="1">
    <location>
        <begin position="392"/>
        <end position="423"/>
    </location>
</feature>
<feature type="domain" description="DUF6830" evidence="2">
    <location>
        <begin position="439"/>
        <end position="572"/>
    </location>
</feature>
<keyword evidence="4" id="KW-1185">Reference proteome</keyword>
<name>A0A9P7JWF4_9AGAM</name>
<dbReference type="Proteomes" id="UP000823399">
    <property type="component" value="Unassembled WGS sequence"/>
</dbReference>
<proteinExistence type="predicted"/>
<dbReference type="Pfam" id="PF20722">
    <property type="entry name" value="DUF6830"/>
    <property type="match status" value="1"/>
</dbReference>
<dbReference type="InterPro" id="IPR041078">
    <property type="entry name" value="Plavaka"/>
</dbReference>
<dbReference type="GeneID" id="64703492"/>
<comment type="caution">
    <text evidence="3">The sequence shown here is derived from an EMBL/GenBank/DDBJ whole genome shotgun (WGS) entry which is preliminary data.</text>
</comment>
<dbReference type="EMBL" id="JABBWM010000015">
    <property type="protein sequence ID" value="KAG2112324.1"/>
    <property type="molecule type" value="Genomic_DNA"/>
</dbReference>
<dbReference type="RefSeq" id="XP_041295255.1">
    <property type="nucleotide sequence ID" value="XM_041441233.1"/>
</dbReference>
<evidence type="ECO:0000256" key="1">
    <source>
        <dbReference type="SAM" id="MobiDB-lite"/>
    </source>
</evidence>
<evidence type="ECO:0000313" key="3">
    <source>
        <dbReference type="EMBL" id="KAG2112324.1"/>
    </source>
</evidence>
<dbReference type="OrthoDB" id="3232986at2759"/>
<dbReference type="InterPro" id="IPR049233">
    <property type="entry name" value="DUF6830"/>
</dbReference>
<evidence type="ECO:0000313" key="4">
    <source>
        <dbReference type="Proteomes" id="UP000823399"/>
    </source>
</evidence>
<dbReference type="AlphaFoldDB" id="A0A9P7JWF4"/>
<evidence type="ECO:0000259" key="2">
    <source>
        <dbReference type="Pfam" id="PF20722"/>
    </source>
</evidence>
<organism evidence="3 4">
    <name type="scientific">Suillus discolor</name>
    <dbReference type="NCBI Taxonomy" id="1912936"/>
    <lineage>
        <taxon>Eukaryota</taxon>
        <taxon>Fungi</taxon>
        <taxon>Dikarya</taxon>
        <taxon>Basidiomycota</taxon>
        <taxon>Agaricomycotina</taxon>
        <taxon>Agaricomycetes</taxon>
        <taxon>Agaricomycetidae</taxon>
        <taxon>Boletales</taxon>
        <taxon>Suillineae</taxon>
        <taxon>Suillaceae</taxon>
        <taxon>Suillus</taxon>
    </lineage>
</organism>
<protein>
    <recommendedName>
        <fullName evidence="2">DUF6830 domain-containing protein</fullName>
    </recommendedName>
</protein>
<sequence>MTGDAAWEMQTQFPRGATVLGTVLSSDKTNITTMTGARIAHPLLLGLTNICMCTHTKLSSKAFLLMALLPIPHYLHPNKCMRGVLEDRLIHQCLSIVLQPLMKAAEVGIMMSDPVGNVQHCFTPLAVYIVDTPEAAMLACVRGKTSLFTMASYLQFGDSFWHPSHTRSITLDQLDSITVDPNDLEAYFDTCAEYRLNEALHHWHKEFFDHDCQWCLTIVGASELDFQFSILQPITGYCHFAGGISKLKQVTGRDHHDIQCYIVGLISGAAPHRFIIAIRALMDVRYLVQSPTPNDDLLASIDRALSTFHEHKDIILTSELLQSITSGTCNVGTLIQWSADVTEHAHISEIKDPTRCTNNNDYDPQICRHLDRDEKLRRFAIAMMLKSHHVYCDPNDRPREVPEDEDKQEEEPIDPDEQEPDDPQTALLEQMNHTRVTMNYFSKARQIITVRDRAIPHPPQMFIAGGTAIHLNYTSSCTRVGVDDVATDFNIPDLRVVLSEFLLHDARERGAVHMVGGPRRRPLIDCPPILQFDRVQLWYTVRLQQMSFHNSRVTLPAQTVHASPPGPGWPKG</sequence>
<feature type="compositionally biased region" description="Basic and acidic residues" evidence="1">
    <location>
        <begin position="392"/>
        <end position="401"/>
    </location>
</feature>
<dbReference type="Pfam" id="PF18759">
    <property type="entry name" value="Plavaka"/>
    <property type="match status" value="1"/>
</dbReference>
<gene>
    <name evidence="3" type="ORF">F5147DRAFT_771380</name>
</gene>
<reference evidence="3" key="1">
    <citation type="journal article" date="2020" name="New Phytol.">
        <title>Comparative genomics reveals dynamic genome evolution in host specialist ectomycorrhizal fungi.</title>
        <authorList>
            <person name="Lofgren L.A."/>
            <person name="Nguyen N.H."/>
            <person name="Vilgalys R."/>
            <person name="Ruytinx J."/>
            <person name="Liao H.L."/>
            <person name="Branco S."/>
            <person name="Kuo A."/>
            <person name="LaButti K."/>
            <person name="Lipzen A."/>
            <person name="Andreopoulos W."/>
            <person name="Pangilinan J."/>
            <person name="Riley R."/>
            <person name="Hundley H."/>
            <person name="Na H."/>
            <person name="Barry K."/>
            <person name="Grigoriev I.V."/>
            <person name="Stajich J.E."/>
            <person name="Kennedy P.G."/>
        </authorList>
    </citation>
    <scope>NUCLEOTIDE SEQUENCE</scope>
    <source>
        <strain evidence="3">FC423</strain>
    </source>
</reference>